<dbReference type="Proteomes" id="UP001060085">
    <property type="component" value="Linkage Group LG05"/>
</dbReference>
<keyword evidence="2" id="KW-1185">Reference proteome</keyword>
<evidence type="ECO:0000313" key="2">
    <source>
        <dbReference type="Proteomes" id="UP001060085"/>
    </source>
</evidence>
<evidence type="ECO:0000313" key="1">
    <source>
        <dbReference type="EMBL" id="KAI5661255.1"/>
    </source>
</evidence>
<dbReference type="EMBL" id="CM044705">
    <property type="protein sequence ID" value="KAI5661255.1"/>
    <property type="molecule type" value="Genomic_DNA"/>
</dbReference>
<organism evidence="1 2">
    <name type="scientific">Catharanthus roseus</name>
    <name type="common">Madagascar periwinkle</name>
    <name type="synonym">Vinca rosea</name>
    <dbReference type="NCBI Taxonomy" id="4058"/>
    <lineage>
        <taxon>Eukaryota</taxon>
        <taxon>Viridiplantae</taxon>
        <taxon>Streptophyta</taxon>
        <taxon>Embryophyta</taxon>
        <taxon>Tracheophyta</taxon>
        <taxon>Spermatophyta</taxon>
        <taxon>Magnoliopsida</taxon>
        <taxon>eudicotyledons</taxon>
        <taxon>Gunneridae</taxon>
        <taxon>Pentapetalae</taxon>
        <taxon>asterids</taxon>
        <taxon>lamiids</taxon>
        <taxon>Gentianales</taxon>
        <taxon>Apocynaceae</taxon>
        <taxon>Rauvolfioideae</taxon>
        <taxon>Vinceae</taxon>
        <taxon>Catharanthinae</taxon>
        <taxon>Catharanthus</taxon>
    </lineage>
</organism>
<proteinExistence type="predicted"/>
<gene>
    <name evidence="1" type="ORF">M9H77_20578</name>
</gene>
<name>A0ACC0AK54_CATRO</name>
<reference evidence="2" key="1">
    <citation type="journal article" date="2023" name="Nat. Plants">
        <title>Single-cell RNA sequencing provides a high-resolution roadmap for understanding the multicellular compartmentation of specialized metabolism.</title>
        <authorList>
            <person name="Sun S."/>
            <person name="Shen X."/>
            <person name="Li Y."/>
            <person name="Li Y."/>
            <person name="Wang S."/>
            <person name="Li R."/>
            <person name="Zhang H."/>
            <person name="Shen G."/>
            <person name="Guo B."/>
            <person name="Wei J."/>
            <person name="Xu J."/>
            <person name="St-Pierre B."/>
            <person name="Chen S."/>
            <person name="Sun C."/>
        </authorList>
    </citation>
    <scope>NUCLEOTIDE SEQUENCE [LARGE SCALE GENOMIC DNA]</scope>
</reference>
<accession>A0ACC0AK54</accession>
<protein>
    <submittedName>
        <fullName evidence="1">Uncharacterized protein</fullName>
    </submittedName>
</protein>
<comment type="caution">
    <text evidence="1">The sequence shown here is derived from an EMBL/GenBank/DDBJ whole genome shotgun (WGS) entry which is preliminary data.</text>
</comment>
<sequence>MNHTGKFSSFLKGKGEKKTSPSEAFLKNGSLLLEKLIAASASNGKYDIPIRSFTCEELKRATNNFQDLFYQSRFSTISRGSWENRPILVKKFFNSSSVRFDNAQYDRLSGVIKDIVTTAQMSHHKNVLKILGCCVEFEYPALVYACSGDELLLDFMLNNKSIHNIPWRSRLNIANDVASAVLYLHSAFQEPIIYRILHPGSITVDQRGLAKIFDFSFSISLPPGKLQVQDDVIGVTGYFDYEYSVSGTVSQKNDVYSFGVLLLVLLTGEKAVRMDEEGDSIHIVNYVTHYIKRNEFNRILDTRIIEEGETIVQEQQLDITDLALRCTKDNNPSSAQNLKPGFSKDRCLQLRCASARSTSRKRAINKDEEGGLAPIAHYVTNCIKINEFHLVVDPELLRLERRFLTSNCRPS</sequence>